<gene>
    <name evidence="1" type="ORF">C1702_00340</name>
</gene>
<name>A0A2S5T9E6_9BURK</name>
<protein>
    <submittedName>
        <fullName evidence="1">Uncharacterized protein</fullName>
    </submittedName>
</protein>
<accession>A0A2S5T9E6</accession>
<dbReference type="Proteomes" id="UP000239406">
    <property type="component" value="Unassembled WGS sequence"/>
</dbReference>
<dbReference type="EMBL" id="PSNY01000001">
    <property type="protein sequence ID" value="PPE71487.1"/>
    <property type="molecule type" value="Genomic_DNA"/>
</dbReference>
<organism evidence="1 2">
    <name type="scientific">Caldimonas thermodepolymerans</name>
    <dbReference type="NCBI Taxonomy" id="215580"/>
    <lineage>
        <taxon>Bacteria</taxon>
        <taxon>Pseudomonadati</taxon>
        <taxon>Pseudomonadota</taxon>
        <taxon>Betaproteobacteria</taxon>
        <taxon>Burkholderiales</taxon>
        <taxon>Sphaerotilaceae</taxon>
        <taxon>Caldimonas</taxon>
    </lineage>
</organism>
<dbReference type="AlphaFoldDB" id="A0A2S5T9E6"/>
<sequence length="101" mass="11183">MTEKTKIQVIRERFEETLVDILRGRPVIDKDGVLATREDGTPLIERPQAADLNVVRAYLKDSNGSQDGKELPKTGEPQGILKSFLEHKGRALPFAGSVTPQ</sequence>
<evidence type="ECO:0000313" key="1">
    <source>
        <dbReference type="EMBL" id="PPE71487.1"/>
    </source>
</evidence>
<keyword evidence="2" id="KW-1185">Reference proteome</keyword>
<proteinExistence type="predicted"/>
<reference evidence="1 2" key="1">
    <citation type="submission" date="2018-02" db="EMBL/GenBank/DDBJ databases">
        <title>Reclassifiation of [Polyangium] brachysporum DSM 7029 as Guopingzhaonella breviflexa gen. nov., sp. nov., a member of the family Comamonadaceae.</title>
        <authorList>
            <person name="Tang B."/>
        </authorList>
    </citation>
    <scope>NUCLEOTIDE SEQUENCE [LARGE SCALE GENOMIC DNA]</scope>
    <source>
        <strain evidence="1 2">DSM 15344</strain>
    </source>
</reference>
<dbReference type="RefSeq" id="WP_104355681.1">
    <property type="nucleotide sequence ID" value="NZ_CP064338.1"/>
</dbReference>
<comment type="caution">
    <text evidence="1">The sequence shown here is derived from an EMBL/GenBank/DDBJ whole genome shotgun (WGS) entry which is preliminary data.</text>
</comment>
<evidence type="ECO:0000313" key="2">
    <source>
        <dbReference type="Proteomes" id="UP000239406"/>
    </source>
</evidence>